<gene>
    <name evidence="5" type="ORF">OEA66_03850</name>
</gene>
<dbReference type="InterPro" id="IPR049166">
    <property type="entry name" value="GH39_cat"/>
</dbReference>
<dbReference type="Proteomes" id="UP001070176">
    <property type="component" value="Unassembled WGS sequence"/>
</dbReference>
<organism evidence="5 6">
    <name type="scientific">Chryseobacterium luquanense</name>
    <dbReference type="NCBI Taxonomy" id="2983766"/>
    <lineage>
        <taxon>Bacteria</taxon>
        <taxon>Pseudomonadati</taxon>
        <taxon>Bacteroidota</taxon>
        <taxon>Flavobacteriia</taxon>
        <taxon>Flavobacteriales</taxon>
        <taxon>Weeksellaceae</taxon>
        <taxon>Chryseobacterium group</taxon>
        <taxon>Chryseobacterium</taxon>
    </lineage>
</organism>
<protein>
    <recommendedName>
        <fullName evidence="4">Glycosyl hydrolases family 39 N-terminal catalytic domain-containing protein</fullName>
    </recommendedName>
</protein>
<dbReference type="Pfam" id="PF01229">
    <property type="entry name" value="Glyco_hydro_39"/>
    <property type="match status" value="1"/>
</dbReference>
<dbReference type="InterPro" id="IPR017853">
    <property type="entry name" value="GH"/>
</dbReference>
<evidence type="ECO:0000313" key="5">
    <source>
        <dbReference type="EMBL" id="MCX8531487.1"/>
    </source>
</evidence>
<reference evidence="5" key="1">
    <citation type="submission" date="2022-10" db="EMBL/GenBank/DDBJ databases">
        <title>Chryseobacterium sp. nov., a novel bacterial species.</title>
        <authorList>
            <person name="Cao Y."/>
        </authorList>
    </citation>
    <scope>NUCLEOTIDE SEQUENCE</scope>
    <source>
        <strain evidence="5">KC 927</strain>
    </source>
</reference>
<evidence type="ECO:0000313" key="6">
    <source>
        <dbReference type="Proteomes" id="UP001070176"/>
    </source>
</evidence>
<comment type="similarity">
    <text evidence="1">Belongs to the glycosyl hydrolase 39 family.</text>
</comment>
<accession>A0ABT3Y025</accession>
<keyword evidence="2" id="KW-0378">Hydrolase</keyword>
<evidence type="ECO:0000256" key="1">
    <source>
        <dbReference type="ARBA" id="ARBA00008875"/>
    </source>
</evidence>
<proteinExistence type="inferred from homology"/>
<dbReference type="EMBL" id="JAOVZV010000002">
    <property type="protein sequence ID" value="MCX8531487.1"/>
    <property type="molecule type" value="Genomic_DNA"/>
</dbReference>
<comment type="caution">
    <text evidence="5">The sequence shown here is derived from an EMBL/GenBank/DDBJ whole genome shotgun (WGS) entry which is preliminary data.</text>
</comment>
<dbReference type="RefSeq" id="WP_267280137.1">
    <property type="nucleotide sequence ID" value="NZ_JAOVZV010000002.1"/>
</dbReference>
<evidence type="ECO:0000256" key="3">
    <source>
        <dbReference type="ARBA" id="ARBA00023295"/>
    </source>
</evidence>
<dbReference type="Gene3D" id="3.20.20.80">
    <property type="entry name" value="Glycosidases"/>
    <property type="match status" value="1"/>
</dbReference>
<name>A0ABT3Y025_9FLAO</name>
<keyword evidence="6" id="KW-1185">Reference proteome</keyword>
<dbReference type="SUPFAM" id="SSF51445">
    <property type="entry name" value="(Trans)glycosidases"/>
    <property type="match status" value="1"/>
</dbReference>
<evidence type="ECO:0000259" key="4">
    <source>
        <dbReference type="Pfam" id="PF01229"/>
    </source>
</evidence>
<feature type="domain" description="Glycosyl hydrolases family 39 N-terminal catalytic" evidence="4">
    <location>
        <begin position="140"/>
        <end position="228"/>
    </location>
</feature>
<sequence>MILRLSNKKLFVFIIFFLMFFSVKSQIIKDSLKVEVDFNKKLGNVKSMSGFLHYDNIRLLEKNIKELRPKYWRTGIRWSEKSPDDIAYLQSFGITPILVISDLYGYPGIKNNKNWPHPLRTDNLKNIITEVYNKFKNTVIYDIWNEPFHQAGFGDFDPDEYYQIFKKAHDIIRALPGGDKALITGPSFDKYDEKEMEDFLRFCNDNKIRVDILSWHELRDGEYSQSFTDDVQKLKHNIIPKYPNVKIKSIILNEIINQYAQFSPSKVLSVLNMLEYNNIDGACKACWVESDGVFNCNNSINGLLTNKQEKRSVWWAYYLYNKSTNNRVGSISNSSSISSFAYYDKNGEYLIINNNSGQKIQNVKIVLKNLIKIYKNKKRLRFDVFVLPDTGEKPLENLVFEKNGNIIVNEKKSIIELNNLNPQTVYYISITNGIKTQVEK</sequence>
<keyword evidence="3" id="KW-0326">Glycosidase</keyword>
<evidence type="ECO:0000256" key="2">
    <source>
        <dbReference type="ARBA" id="ARBA00022801"/>
    </source>
</evidence>